<gene>
    <name evidence="2" type="ORF">GALL_378040</name>
</gene>
<feature type="compositionally biased region" description="Low complexity" evidence="1">
    <location>
        <begin position="136"/>
        <end position="150"/>
    </location>
</feature>
<evidence type="ECO:0000256" key="1">
    <source>
        <dbReference type="SAM" id="MobiDB-lite"/>
    </source>
</evidence>
<name>A0A1J5Q9W5_9ZZZZ</name>
<feature type="region of interest" description="Disordered" evidence="1">
    <location>
        <begin position="53"/>
        <end position="73"/>
    </location>
</feature>
<feature type="compositionally biased region" description="Low complexity" evidence="1">
    <location>
        <begin position="55"/>
        <end position="65"/>
    </location>
</feature>
<feature type="region of interest" description="Disordered" evidence="1">
    <location>
        <begin position="91"/>
        <end position="189"/>
    </location>
</feature>
<dbReference type="EMBL" id="MLJW01001060">
    <property type="protein sequence ID" value="OIQ80438.1"/>
    <property type="molecule type" value="Genomic_DNA"/>
</dbReference>
<dbReference type="AlphaFoldDB" id="A0A1J5Q9W5"/>
<evidence type="ECO:0000313" key="2">
    <source>
        <dbReference type="EMBL" id="OIQ80438.1"/>
    </source>
</evidence>
<accession>A0A1J5Q9W5</accession>
<protein>
    <submittedName>
        <fullName evidence="2">Uncharacterized protein</fullName>
    </submittedName>
</protein>
<feature type="compositionally biased region" description="Low complexity" evidence="1">
    <location>
        <begin position="103"/>
        <end position="124"/>
    </location>
</feature>
<proteinExistence type="predicted"/>
<organism evidence="2">
    <name type="scientific">mine drainage metagenome</name>
    <dbReference type="NCBI Taxonomy" id="410659"/>
    <lineage>
        <taxon>unclassified sequences</taxon>
        <taxon>metagenomes</taxon>
        <taxon>ecological metagenomes</taxon>
    </lineage>
</organism>
<feature type="compositionally biased region" description="Polar residues" evidence="1">
    <location>
        <begin position="171"/>
        <end position="189"/>
    </location>
</feature>
<comment type="caution">
    <text evidence="2">The sequence shown here is derived from an EMBL/GenBank/DDBJ whole genome shotgun (WGS) entry which is preliminary data.</text>
</comment>
<sequence>MARVRTSVSLGTVAVLVLGGLSLGLGSVTMPSSTTLGGPVVLSARPDLQRPLIATPDGTTDPGTTGIEGAAVEPVGVRAPTPIRAEALRTATNGTGSHHDSSDTSGTTGTATTRTAGADGRASTESTVQTPDVRATGTVTTSGSVPVEPTHAPSAPSRSDEMRSALVSPIELTTSGTSTPEGTRTHVQP</sequence>
<reference evidence="2" key="1">
    <citation type="submission" date="2016-10" db="EMBL/GenBank/DDBJ databases">
        <title>Sequence of Gallionella enrichment culture.</title>
        <authorList>
            <person name="Poehlein A."/>
            <person name="Muehling M."/>
            <person name="Daniel R."/>
        </authorList>
    </citation>
    <scope>NUCLEOTIDE SEQUENCE</scope>
</reference>